<dbReference type="Pfam" id="PF00578">
    <property type="entry name" value="AhpC-TSA"/>
    <property type="match status" value="1"/>
</dbReference>
<evidence type="ECO:0000256" key="8">
    <source>
        <dbReference type="ARBA" id="ARBA00032824"/>
    </source>
</evidence>
<comment type="catalytic activity">
    <reaction evidence="10">
        <text>a hydroperoxide + [thioredoxin]-dithiol = an alcohol + [thioredoxin]-disulfide + H2O</text>
        <dbReference type="Rhea" id="RHEA:62620"/>
        <dbReference type="Rhea" id="RHEA-COMP:10698"/>
        <dbReference type="Rhea" id="RHEA-COMP:10700"/>
        <dbReference type="ChEBI" id="CHEBI:15377"/>
        <dbReference type="ChEBI" id="CHEBI:29950"/>
        <dbReference type="ChEBI" id="CHEBI:30879"/>
        <dbReference type="ChEBI" id="CHEBI:35924"/>
        <dbReference type="ChEBI" id="CHEBI:50058"/>
        <dbReference type="EC" id="1.11.1.24"/>
    </reaction>
</comment>
<evidence type="ECO:0000256" key="6">
    <source>
        <dbReference type="ARBA" id="ARBA00023157"/>
    </source>
</evidence>
<organism evidence="12 13">
    <name type="scientific">Deinococcus depolymerans</name>
    <dbReference type="NCBI Taxonomy" id="392408"/>
    <lineage>
        <taxon>Bacteria</taxon>
        <taxon>Thermotogati</taxon>
        <taxon>Deinococcota</taxon>
        <taxon>Deinococci</taxon>
        <taxon>Deinococcales</taxon>
        <taxon>Deinococcaceae</taxon>
        <taxon>Deinococcus</taxon>
    </lineage>
</organism>
<keyword evidence="5" id="KW-0560">Oxidoreductase</keyword>
<keyword evidence="4" id="KW-0049">Antioxidant</keyword>
<gene>
    <name evidence="12" type="ORF">GCM10008937_11100</name>
</gene>
<dbReference type="InterPro" id="IPR036249">
    <property type="entry name" value="Thioredoxin-like_sf"/>
</dbReference>
<dbReference type="PROSITE" id="PS51352">
    <property type="entry name" value="THIOREDOXIN_2"/>
    <property type="match status" value="1"/>
</dbReference>
<evidence type="ECO:0000256" key="7">
    <source>
        <dbReference type="ARBA" id="ARBA00023284"/>
    </source>
</evidence>
<dbReference type="PANTHER" id="PTHR42801">
    <property type="entry name" value="THIOREDOXIN-DEPENDENT PEROXIDE REDUCTASE"/>
    <property type="match status" value="1"/>
</dbReference>
<proteinExistence type="inferred from homology"/>
<evidence type="ECO:0000256" key="9">
    <source>
        <dbReference type="ARBA" id="ARBA00038489"/>
    </source>
</evidence>
<evidence type="ECO:0000313" key="12">
    <source>
        <dbReference type="EMBL" id="GAA0505078.1"/>
    </source>
</evidence>
<evidence type="ECO:0000313" key="13">
    <source>
        <dbReference type="Proteomes" id="UP001500191"/>
    </source>
</evidence>
<name>A0ABP3LQ56_9DEIO</name>
<evidence type="ECO:0000256" key="2">
    <source>
        <dbReference type="ARBA" id="ARBA00013017"/>
    </source>
</evidence>
<evidence type="ECO:0000256" key="3">
    <source>
        <dbReference type="ARBA" id="ARBA00022559"/>
    </source>
</evidence>
<sequence length="146" mass="16730">MPEFTAVQEDGSPYLPAARRWRVLFFFPKTATTHCQLQARRYEALQPEFRALGIDVVGVNGDPRREQVRFRDLCRLTFPVLNDVRHEVTNLFGVLDEPWPGETLRRPRRETFLISPDGVIKQHWQAVHPGQDAELVLAAAQALLVS</sequence>
<dbReference type="CDD" id="cd03017">
    <property type="entry name" value="PRX_BCP"/>
    <property type="match status" value="1"/>
</dbReference>
<evidence type="ECO:0000259" key="11">
    <source>
        <dbReference type="PROSITE" id="PS51352"/>
    </source>
</evidence>
<comment type="function">
    <text evidence="1">Thiol-specific peroxidase that catalyzes the reduction of hydrogen peroxide and organic hydroperoxides to water and alcohols, respectively. Plays a role in cell protection against oxidative stress by detoxifying peroxides and as sensor of hydrogen peroxide-mediated signaling events.</text>
</comment>
<evidence type="ECO:0000256" key="10">
    <source>
        <dbReference type="ARBA" id="ARBA00049091"/>
    </source>
</evidence>
<dbReference type="Proteomes" id="UP001500191">
    <property type="component" value="Unassembled WGS sequence"/>
</dbReference>
<accession>A0ABP3LQ56</accession>
<keyword evidence="3" id="KW-0575">Peroxidase</keyword>
<comment type="caution">
    <text evidence="12">The sequence shown here is derived from an EMBL/GenBank/DDBJ whole genome shotgun (WGS) entry which is preliminary data.</text>
</comment>
<dbReference type="EMBL" id="BAAADB010000008">
    <property type="protein sequence ID" value="GAA0505078.1"/>
    <property type="molecule type" value="Genomic_DNA"/>
</dbReference>
<keyword evidence="7" id="KW-0676">Redox-active center</keyword>
<protein>
    <recommendedName>
        <fullName evidence="2">thioredoxin-dependent peroxiredoxin</fullName>
        <ecNumber evidence="2">1.11.1.24</ecNumber>
    </recommendedName>
    <alternativeName>
        <fullName evidence="8">Thioredoxin peroxidase</fullName>
    </alternativeName>
</protein>
<dbReference type="EC" id="1.11.1.24" evidence="2"/>
<evidence type="ECO:0000256" key="5">
    <source>
        <dbReference type="ARBA" id="ARBA00023002"/>
    </source>
</evidence>
<reference evidence="13" key="1">
    <citation type="journal article" date="2019" name="Int. J. Syst. Evol. Microbiol.">
        <title>The Global Catalogue of Microorganisms (GCM) 10K type strain sequencing project: providing services to taxonomists for standard genome sequencing and annotation.</title>
        <authorList>
            <consortium name="The Broad Institute Genomics Platform"/>
            <consortium name="The Broad Institute Genome Sequencing Center for Infectious Disease"/>
            <person name="Wu L."/>
            <person name="Ma J."/>
        </authorList>
    </citation>
    <scope>NUCLEOTIDE SEQUENCE [LARGE SCALE GENOMIC DNA]</scope>
    <source>
        <strain evidence="13">JCM 14368</strain>
    </source>
</reference>
<keyword evidence="6" id="KW-1015">Disulfide bond</keyword>
<dbReference type="InterPro" id="IPR013766">
    <property type="entry name" value="Thioredoxin_domain"/>
</dbReference>
<dbReference type="SUPFAM" id="SSF52833">
    <property type="entry name" value="Thioredoxin-like"/>
    <property type="match status" value="1"/>
</dbReference>
<dbReference type="InterPro" id="IPR050924">
    <property type="entry name" value="Peroxiredoxin_BCP/PrxQ"/>
</dbReference>
<feature type="domain" description="Thioredoxin" evidence="11">
    <location>
        <begin position="1"/>
        <end position="145"/>
    </location>
</feature>
<dbReference type="Gene3D" id="3.40.30.10">
    <property type="entry name" value="Glutaredoxin"/>
    <property type="match status" value="1"/>
</dbReference>
<dbReference type="PANTHER" id="PTHR42801:SF4">
    <property type="entry name" value="AHPC_TSA FAMILY PROTEIN"/>
    <property type="match status" value="1"/>
</dbReference>
<keyword evidence="13" id="KW-1185">Reference proteome</keyword>
<comment type="similarity">
    <text evidence="9">Belongs to the peroxiredoxin family. BCP/PrxQ subfamily.</text>
</comment>
<dbReference type="InterPro" id="IPR000866">
    <property type="entry name" value="AhpC/TSA"/>
</dbReference>
<evidence type="ECO:0000256" key="1">
    <source>
        <dbReference type="ARBA" id="ARBA00003330"/>
    </source>
</evidence>
<evidence type="ECO:0000256" key="4">
    <source>
        <dbReference type="ARBA" id="ARBA00022862"/>
    </source>
</evidence>